<accession>A0A2K1L8V4</accession>
<dbReference type="Proteomes" id="UP000006727">
    <property type="component" value="Chromosome 1"/>
</dbReference>
<evidence type="ECO:0000313" key="1">
    <source>
        <dbReference type="EMBL" id="PNR62453.1"/>
    </source>
</evidence>
<name>A0A2K1L8V4_PHYPA</name>
<sequence>MCERGKRGREGHGWWHRVKVELVSQPASQPDRQWDWANRLRELRTAAAGPGQLALRSRRGKGA</sequence>
<gene>
    <name evidence="1" type="ORF">PHYPA_000877</name>
</gene>
<reference evidence="1 3" key="1">
    <citation type="journal article" date="2008" name="Science">
        <title>The Physcomitrella genome reveals evolutionary insights into the conquest of land by plants.</title>
        <authorList>
            <person name="Rensing S."/>
            <person name="Lang D."/>
            <person name="Zimmer A."/>
            <person name="Terry A."/>
            <person name="Salamov A."/>
            <person name="Shapiro H."/>
            <person name="Nishiyama T."/>
            <person name="Perroud P.-F."/>
            <person name="Lindquist E."/>
            <person name="Kamisugi Y."/>
            <person name="Tanahashi T."/>
            <person name="Sakakibara K."/>
            <person name="Fujita T."/>
            <person name="Oishi K."/>
            <person name="Shin-I T."/>
            <person name="Kuroki Y."/>
            <person name="Toyoda A."/>
            <person name="Suzuki Y."/>
            <person name="Hashimoto A."/>
            <person name="Yamaguchi K."/>
            <person name="Sugano A."/>
            <person name="Kohara Y."/>
            <person name="Fujiyama A."/>
            <person name="Anterola A."/>
            <person name="Aoki S."/>
            <person name="Ashton N."/>
            <person name="Barbazuk W.B."/>
            <person name="Barker E."/>
            <person name="Bennetzen J."/>
            <person name="Bezanilla M."/>
            <person name="Blankenship R."/>
            <person name="Cho S.H."/>
            <person name="Dutcher S."/>
            <person name="Estelle M."/>
            <person name="Fawcett J.A."/>
            <person name="Gundlach H."/>
            <person name="Hanada K."/>
            <person name="Heyl A."/>
            <person name="Hicks K.A."/>
            <person name="Hugh J."/>
            <person name="Lohr M."/>
            <person name="Mayer K."/>
            <person name="Melkozernov A."/>
            <person name="Murata T."/>
            <person name="Nelson D."/>
            <person name="Pils B."/>
            <person name="Prigge M."/>
            <person name="Reiss B."/>
            <person name="Renner T."/>
            <person name="Rombauts S."/>
            <person name="Rushton P."/>
            <person name="Sanderfoot A."/>
            <person name="Schween G."/>
            <person name="Shiu S.-H."/>
            <person name="Stueber K."/>
            <person name="Theodoulou F.L."/>
            <person name="Tu H."/>
            <person name="Van de Peer Y."/>
            <person name="Verrier P.J."/>
            <person name="Waters E."/>
            <person name="Wood A."/>
            <person name="Yang L."/>
            <person name="Cove D."/>
            <person name="Cuming A."/>
            <person name="Hasebe M."/>
            <person name="Lucas S."/>
            <person name="Mishler D.B."/>
            <person name="Reski R."/>
            <person name="Grigoriev I."/>
            <person name="Quatrano R.S."/>
            <person name="Boore J.L."/>
        </authorList>
    </citation>
    <scope>NUCLEOTIDE SEQUENCE [LARGE SCALE GENOMIC DNA]</scope>
    <source>
        <strain evidence="2 3">cv. Gransden 2004</strain>
    </source>
</reference>
<organism evidence="1">
    <name type="scientific">Physcomitrium patens</name>
    <name type="common">Spreading-leaved earth moss</name>
    <name type="synonym">Physcomitrella patens</name>
    <dbReference type="NCBI Taxonomy" id="3218"/>
    <lineage>
        <taxon>Eukaryota</taxon>
        <taxon>Viridiplantae</taxon>
        <taxon>Streptophyta</taxon>
        <taxon>Embryophyta</taxon>
        <taxon>Bryophyta</taxon>
        <taxon>Bryophytina</taxon>
        <taxon>Bryopsida</taxon>
        <taxon>Funariidae</taxon>
        <taxon>Funariales</taxon>
        <taxon>Funariaceae</taxon>
        <taxon>Physcomitrium</taxon>
    </lineage>
</organism>
<protein>
    <submittedName>
        <fullName evidence="1 2">Uncharacterized protein</fullName>
    </submittedName>
</protein>
<proteinExistence type="predicted"/>
<dbReference type="PaxDb" id="3218-PP1S43_227V6.1"/>
<dbReference type="InParanoid" id="A0A2K1L8V4"/>
<dbReference type="EMBL" id="ABEU02000001">
    <property type="protein sequence ID" value="PNR62453.1"/>
    <property type="molecule type" value="Genomic_DNA"/>
</dbReference>
<dbReference type="AlphaFoldDB" id="A0A2K1L8V4"/>
<evidence type="ECO:0000313" key="2">
    <source>
        <dbReference type="EnsemblPlants" id="Pp3c1_20220V3.1"/>
    </source>
</evidence>
<reference evidence="1 3" key="2">
    <citation type="journal article" date="2018" name="Plant J.">
        <title>The Physcomitrella patens chromosome-scale assembly reveals moss genome structure and evolution.</title>
        <authorList>
            <person name="Lang D."/>
            <person name="Ullrich K.K."/>
            <person name="Murat F."/>
            <person name="Fuchs J."/>
            <person name="Jenkins J."/>
            <person name="Haas F.B."/>
            <person name="Piednoel M."/>
            <person name="Gundlach H."/>
            <person name="Van Bel M."/>
            <person name="Meyberg R."/>
            <person name="Vives C."/>
            <person name="Morata J."/>
            <person name="Symeonidi A."/>
            <person name="Hiss M."/>
            <person name="Muchero W."/>
            <person name="Kamisugi Y."/>
            <person name="Saleh O."/>
            <person name="Blanc G."/>
            <person name="Decker E.L."/>
            <person name="van Gessel N."/>
            <person name="Grimwood J."/>
            <person name="Hayes R.D."/>
            <person name="Graham S.W."/>
            <person name="Gunter L.E."/>
            <person name="McDaniel S.F."/>
            <person name="Hoernstein S.N.W."/>
            <person name="Larsson A."/>
            <person name="Li F.W."/>
            <person name="Perroud P.F."/>
            <person name="Phillips J."/>
            <person name="Ranjan P."/>
            <person name="Rokshar D.S."/>
            <person name="Rothfels C.J."/>
            <person name="Schneider L."/>
            <person name="Shu S."/>
            <person name="Stevenson D.W."/>
            <person name="Thummler F."/>
            <person name="Tillich M."/>
            <person name="Villarreal Aguilar J.C."/>
            <person name="Widiez T."/>
            <person name="Wong G.K."/>
            <person name="Wymore A."/>
            <person name="Zhang Y."/>
            <person name="Zimmer A.D."/>
            <person name="Quatrano R.S."/>
            <person name="Mayer K.F.X."/>
            <person name="Goodstein D."/>
            <person name="Casacuberta J.M."/>
            <person name="Vandepoele K."/>
            <person name="Reski R."/>
            <person name="Cuming A.C."/>
            <person name="Tuskan G.A."/>
            <person name="Maumus F."/>
            <person name="Salse J."/>
            <person name="Schmutz J."/>
            <person name="Rensing S.A."/>
        </authorList>
    </citation>
    <scope>NUCLEOTIDE SEQUENCE [LARGE SCALE GENOMIC DNA]</scope>
    <source>
        <strain evidence="2 3">cv. Gransden 2004</strain>
    </source>
</reference>
<evidence type="ECO:0000313" key="3">
    <source>
        <dbReference type="Proteomes" id="UP000006727"/>
    </source>
</evidence>
<keyword evidence="3" id="KW-1185">Reference proteome</keyword>
<dbReference type="EnsemblPlants" id="Pp3c1_20220V3.1">
    <property type="protein sequence ID" value="Pp3c1_20220V3.1"/>
    <property type="gene ID" value="Pp3c1_20220"/>
</dbReference>
<dbReference type="Gramene" id="Pp3c1_20220V3.1">
    <property type="protein sequence ID" value="Pp3c1_20220V3.1"/>
    <property type="gene ID" value="Pp3c1_20220"/>
</dbReference>
<reference evidence="2" key="3">
    <citation type="submission" date="2020-12" db="UniProtKB">
        <authorList>
            <consortium name="EnsemblPlants"/>
        </authorList>
    </citation>
    <scope>IDENTIFICATION</scope>
</reference>